<dbReference type="Pfam" id="PF22608">
    <property type="entry name" value="DNAX_ATPase_lid"/>
    <property type="match status" value="1"/>
</dbReference>
<feature type="region of interest" description="Disordered" evidence="12">
    <location>
        <begin position="492"/>
        <end position="518"/>
    </location>
</feature>
<dbReference type="Gene3D" id="1.20.272.10">
    <property type="match status" value="1"/>
</dbReference>
<dbReference type="GO" id="GO:0046872">
    <property type="term" value="F:metal ion binding"/>
    <property type="evidence" value="ECO:0007669"/>
    <property type="project" value="UniProtKB-KW"/>
</dbReference>
<dbReference type="GO" id="GO:0003677">
    <property type="term" value="F:DNA binding"/>
    <property type="evidence" value="ECO:0007669"/>
    <property type="project" value="InterPro"/>
</dbReference>
<organism evidence="14 15">
    <name type="scientific">Candidatus Falkowbacteria bacterium CG11_big_fil_rev_8_21_14_0_20_39_10</name>
    <dbReference type="NCBI Taxonomy" id="1974570"/>
    <lineage>
        <taxon>Bacteria</taxon>
        <taxon>Candidatus Falkowiibacteriota</taxon>
    </lineage>
</organism>
<dbReference type="SMART" id="SM00382">
    <property type="entry name" value="AAA"/>
    <property type="match status" value="1"/>
</dbReference>
<comment type="function">
    <text evidence="11">DNA polymerase III is a complex, multichain enzyme responsible for most of the replicative synthesis in bacteria. This DNA polymerase also exhibits 3' to 5' exonuclease activity.</text>
</comment>
<evidence type="ECO:0000256" key="5">
    <source>
        <dbReference type="ARBA" id="ARBA00022723"/>
    </source>
</evidence>
<comment type="subunit">
    <text evidence="11">DNA polymerase III contains a core (composed of alpha, epsilon and theta chains) that associates with a tau subunit. This core dimerizes to form the POLIII' complex. PolIII' associates with the gamma complex (composed of gamma, delta, delta', psi and chi chains) and with the beta chain to form the complete DNA polymerase III complex.</text>
</comment>
<dbReference type="NCBIfam" id="NF004046">
    <property type="entry name" value="PRK05563.1"/>
    <property type="match status" value="1"/>
</dbReference>
<name>A0A2M6K974_9BACT</name>
<reference evidence="14 15" key="1">
    <citation type="submission" date="2017-09" db="EMBL/GenBank/DDBJ databases">
        <title>Depth-based differentiation of microbial function through sediment-hosted aquifers and enrichment of novel symbionts in the deep terrestrial subsurface.</title>
        <authorList>
            <person name="Probst A.J."/>
            <person name="Ladd B."/>
            <person name="Jarett J.K."/>
            <person name="Geller-Mcgrath D.E."/>
            <person name="Sieber C.M."/>
            <person name="Emerson J.B."/>
            <person name="Anantharaman K."/>
            <person name="Thomas B.C."/>
            <person name="Malmstrom R."/>
            <person name="Stieglmeier M."/>
            <person name="Klingl A."/>
            <person name="Woyke T."/>
            <person name="Ryan C.M."/>
            <person name="Banfield J.F."/>
        </authorList>
    </citation>
    <scope>NUCLEOTIDE SEQUENCE [LARGE SCALE GENOMIC DNA]</scope>
    <source>
        <strain evidence="14">CG11_big_fil_rev_8_21_14_0_20_39_10</strain>
    </source>
</reference>
<dbReference type="InterPro" id="IPR022754">
    <property type="entry name" value="DNA_pol_III_gamma-3"/>
</dbReference>
<comment type="similarity">
    <text evidence="1 11">Belongs to the DnaX/STICHEL family.</text>
</comment>
<dbReference type="PANTHER" id="PTHR11669:SF0">
    <property type="entry name" value="PROTEIN STICHEL-LIKE 2"/>
    <property type="match status" value="1"/>
</dbReference>
<keyword evidence="3 11" id="KW-0548">Nucleotidyltransferase</keyword>
<dbReference type="PANTHER" id="PTHR11669">
    <property type="entry name" value="REPLICATION FACTOR C / DNA POLYMERASE III GAMMA-TAU SUBUNIT"/>
    <property type="match status" value="1"/>
</dbReference>
<feature type="domain" description="AAA+ ATPase" evidence="13">
    <location>
        <begin position="35"/>
        <end position="180"/>
    </location>
</feature>
<gene>
    <name evidence="11" type="primary">dnaX</name>
    <name evidence="14" type="ORF">COV49_01995</name>
</gene>
<dbReference type="GO" id="GO:0003887">
    <property type="term" value="F:DNA-directed DNA polymerase activity"/>
    <property type="evidence" value="ECO:0007669"/>
    <property type="project" value="UniProtKB-KW"/>
</dbReference>
<evidence type="ECO:0000256" key="7">
    <source>
        <dbReference type="ARBA" id="ARBA00022833"/>
    </source>
</evidence>
<evidence type="ECO:0000256" key="8">
    <source>
        <dbReference type="ARBA" id="ARBA00022840"/>
    </source>
</evidence>
<evidence type="ECO:0000256" key="12">
    <source>
        <dbReference type="SAM" id="MobiDB-lite"/>
    </source>
</evidence>
<dbReference type="InterPro" id="IPR008921">
    <property type="entry name" value="DNA_pol3_clamp-load_cplx_C"/>
</dbReference>
<evidence type="ECO:0000256" key="10">
    <source>
        <dbReference type="ARBA" id="ARBA00049244"/>
    </source>
</evidence>
<keyword evidence="7" id="KW-0862">Zinc</keyword>
<evidence type="ECO:0000256" key="4">
    <source>
        <dbReference type="ARBA" id="ARBA00022705"/>
    </source>
</evidence>
<evidence type="ECO:0000256" key="9">
    <source>
        <dbReference type="ARBA" id="ARBA00022932"/>
    </source>
</evidence>
<evidence type="ECO:0000313" key="14">
    <source>
        <dbReference type="EMBL" id="PIR13515.1"/>
    </source>
</evidence>
<protein>
    <recommendedName>
        <fullName evidence="11">DNA polymerase III subunit gamma/tau</fullName>
        <ecNumber evidence="11">2.7.7.7</ecNumber>
    </recommendedName>
</protein>
<dbReference type="Pfam" id="PF13177">
    <property type="entry name" value="DNA_pol3_delta2"/>
    <property type="match status" value="1"/>
</dbReference>
<keyword evidence="5" id="KW-0479">Metal-binding</keyword>
<dbReference type="InterPro" id="IPR050238">
    <property type="entry name" value="DNA_Rep/Repair_Clamp_Loader"/>
</dbReference>
<proteinExistence type="inferred from homology"/>
<sequence>MSTLYRKYRPKNFTEVVGQNHIKVTLQNEIQSGKIAHAYLFCGPRAVGKTTLARVFSKAVNCLKRKDGQFEPCNQCEICAEINSFRSLDIIEIDAASHTGVDNVRENIIASARVAPSRCKYKVFIIDEVHMLSISAFNALLKIIEEPPEFVIFILCTTEVHKVPTTIISRCQRFDFKRINVTDIVKKLTYIIKQEKISIDKKILESIARHSDGYQRDAEGLLGQIVAIGGKVITQEEADLVIPRSDIGEIVNLIDFINKKNTSAGIALINKLVDDGVDLKKFTADLIEILRKILLTKINPALAGKLGLELGESLEIRVSEVSRDLSIPRLVALIEEFTKTKNEIKTSHIVQLPLELSVTRLGLGGESFSSFSPAPAPASSPVQNNPASPAFNQVNSSGAKISKEDLAGKWNEVLAKVKKYNHSLSFILRACQPMDMRGNQVCLAFKYKLHKDRVSNMEIKSLIEKVLAEVYGQPLRLEAVIDENLKIEPQINSSLQAPEADSRELEAKTEEKPGGQSMLNDLLNTFGGKVIK</sequence>
<dbReference type="InterPro" id="IPR003593">
    <property type="entry name" value="AAA+_ATPase"/>
</dbReference>
<dbReference type="InterPro" id="IPR045085">
    <property type="entry name" value="HLD_clamp_pol_III_gamma_tau"/>
</dbReference>
<keyword evidence="4 11" id="KW-0235">DNA replication</keyword>
<dbReference type="InterPro" id="IPR048448">
    <property type="entry name" value="DnaX-like_C"/>
</dbReference>
<dbReference type="InterPro" id="IPR027417">
    <property type="entry name" value="P-loop_NTPase"/>
</dbReference>
<dbReference type="Gene3D" id="3.40.50.300">
    <property type="entry name" value="P-loop containing nucleotide triphosphate hydrolases"/>
    <property type="match status" value="1"/>
</dbReference>
<evidence type="ECO:0000256" key="3">
    <source>
        <dbReference type="ARBA" id="ARBA00022695"/>
    </source>
</evidence>
<dbReference type="GO" id="GO:0006261">
    <property type="term" value="P:DNA-templated DNA replication"/>
    <property type="evidence" value="ECO:0007669"/>
    <property type="project" value="TreeGrafter"/>
</dbReference>
<evidence type="ECO:0000313" key="15">
    <source>
        <dbReference type="Proteomes" id="UP000230869"/>
    </source>
</evidence>
<dbReference type="AlphaFoldDB" id="A0A2M6K974"/>
<dbReference type="InterPro" id="IPR012763">
    <property type="entry name" value="DNA_pol_III_sug/sutau_N"/>
</dbReference>
<accession>A0A2M6K974</accession>
<evidence type="ECO:0000256" key="2">
    <source>
        <dbReference type="ARBA" id="ARBA00022679"/>
    </source>
</evidence>
<keyword evidence="2 11" id="KW-0808">Transferase</keyword>
<dbReference type="Proteomes" id="UP000230869">
    <property type="component" value="Unassembled WGS sequence"/>
</dbReference>
<comment type="caution">
    <text evidence="14">The sequence shown here is derived from an EMBL/GenBank/DDBJ whole genome shotgun (WGS) entry which is preliminary data.</text>
</comment>
<dbReference type="GO" id="GO:0005524">
    <property type="term" value="F:ATP binding"/>
    <property type="evidence" value="ECO:0007669"/>
    <property type="project" value="UniProtKB-KW"/>
</dbReference>
<dbReference type="EMBL" id="PCWW01000033">
    <property type="protein sequence ID" value="PIR13515.1"/>
    <property type="molecule type" value="Genomic_DNA"/>
</dbReference>
<dbReference type="Pfam" id="PF20964">
    <property type="entry name" value="DnaX_C"/>
    <property type="match status" value="1"/>
</dbReference>
<evidence type="ECO:0000259" key="13">
    <source>
        <dbReference type="SMART" id="SM00382"/>
    </source>
</evidence>
<comment type="catalytic activity">
    <reaction evidence="10 11">
        <text>DNA(n) + a 2'-deoxyribonucleoside 5'-triphosphate = DNA(n+1) + diphosphate</text>
        <dbReference type="Rhea" id="RHEA:22508"/>
        <dbReference type="Rhea" id="RHEA-COMP:17339"/>
        <dbReference type="Rhea" id="RHEA-COMP:17340"/>
        <dbReference type="ChEBI" id="CHEBI:33019"/>
        <dbReference type="ChEBI" id="CHEBI:61560"/>
        <dbReference type="ChEBI" id="CHEBI:173112"/>
        <dbReference type="EC" id="2.7.7.7"/>
    </reaction>
</comment>
<dbReference type="GO" id="GO:0009360">
    <property type="term" value="C:DNA polymerase III complex"/>
    <property type="evidence" value="ECO:0007669"/>
    <property type="project" value="InterPro"/>
</dbReference>
<dbReference type="EC" id="2.7.7.7" evidence="11"/>
<dbReference type="NCBIfam" id="TIGR02397">
    <property type="entry name" value="dnaX_nterm"/>
    <property type="match status" value="1"/>
</dbReference>
<evidence type="ECO:0000256" key="11">
    <source>
        <dbReference type="RuleBase" id="RU364063"/>
    </source>
</evidence>
<keyword evidence="9 11" id="KW-0239">DNA-directed DNA polymerase</keyword>
<dbReference type="CDD" id="cd00009">
    <property type="entry name" value="AAA"/>
    <property type="match status" value="1"/>
</dbReference>
<evidence type="ECO:0000256" key="1">
    <source>
        <dbReference type="ARBA" id="ARBA00006360"/>
    </source>
</evidence>
<keyword evidence="8 11" id="KW-0067">ATP-binding</keyword>
<dbReference type="SUPFAM" id="SSF52540">
    <property type="entry name" value="P-loop containing nucleoside triphosphate hydrolases"/>
    <property type="match status" value="1"/>
</dbReference>
<keyword evidence="6 11" id="KW-0547">Nucleotide-binding</keyword>
<feature type="compositionally biased region" description="Basic and acidic residues" evidence="12">
    <location>
        <begin position="500"/>
        <end position="513"/>
    </location>
</feature>
<dbReference type="Pfam" id="PF12169">
    <property type="entry name" value="DNA_pol3_gamma3"/>
    <property type="match status" value="1"/>
</dbReference>
<dbReference type="SUPFAM" id="SSF48019">
    <property type="entry name" value="post-AAA+ oligomerization domain-like"/>
    <property type="match status" value="1"/>
</dbReference>
<evidence type="ECO:0000256" key="6">
    <source>
        <dbReference type="ARBA" id="ARBA00022741"/>
    </source>
</evidence>
<dbReference type="Gene3D" id="1.10.8.60">
    <property type="match status" value="1"/>
</dbReference>
<dbReference type="FunFam" id="3.40.50.300:FF:000014">
    <property type="entry name" value="DNA polymerase III subunit gamma/tau"/>
    <property type="match status" value="1"/>
</dbReference>